<dbReference type="PANTHER" id="PTHR11639:SF130">
    <property type="entry name" value="PROTEIN S100-A11"/>
    <property type="match status" value="1"/>
</dbReference>
<dbReference type="Gene3D" id="1.10.238.10">
    <property type="entry name" value="EF-hand"/>
    <property type="match status" value="1"/>
</dbReference>
<dbReference type="PANTHER" id="PTHR11639">
    <property type="entry name" value="S100 CALCIUM-BINDING PROTEIN"/>
    <property type="match status" value="1"/>
</dbReference>
<evidence type="ECO:0000313" key="5">
    <source>
        <dbReference type="Proteomes" id="UP001148018"/>
    </source>
</evidence>
<dbReference type="InterPro" id="IPR018247">
    <property type="entry name" value="EF_Hand_1_Ca_BS"/>
</dbReference>
<dbReference type="OrthoDB" id="9451669at2759"/>
<dbReference type="GO" id="GO:0048471">
    <property type="term" value="C:perinuclear region of cytoplasm"/>
    <property type="evidence" value="ECO:0007669"/>
    <property type="project" value="TreeGrafter"/>
</dbReference>
<dbReference type="InterPro" id="IPR011992">
    <property type="entry name" value="EF-hand-dom_pair"/>
</dbReference>
<dbReference type="SUPFAM" id="SSF47473">
    <property type="entry name" value="EF-hand"/>
    <property type="match status" value="1"/>
</dbReference>
<dbReference type="AlphaFoldDB" id="A0A9Q0ELV4"/>
<dbReference type="GO" id="GO:0005509">
    <property type="term" value="F:calcium ion binding"/>
    <property type="evidence" value="ECO:0007669"/>
    <property type="project" value="InterPro"/>
</dbReference>
<gene>
    <name evidence="4" type="ORF">NHX12_023313</name>
</gene>
<proteinExistence type="predicted"/>
<keyword evidence="2" id="KW-0106">Calcium</keyword>
<evidence type="ECO:0000259" key="3">
    <source>
        <dbReference type="PROSITE" id="PS50222"/>
    </source>
</evidence>
<evidence type="ECO:0000256" key="2">
    <source>
        <dbReference type="ARBA" id="ARBA00022837"/>
    </source>
</evidence>
<accession>A0A9Q0ELV4</accession>
<dbReference type="PROSITE" id="PS50222">
    <property type="entry name" value="EF_HAND_2"/>
    <property type="match status" value="1"/>
</dbReference>
<dbReference type="CDD" id="cd00213">
    <property type="entry name" value="S-100"/>
    <property type="match status" value="1"/>
</dbReference>
<keyword evidence="5" id="KW-1185">Reference proteome</keyword>
<dbReference type="GO" id="GO:0005615">
    <property type="term" value="C:extracellular space"/>
    <property type="evidence" value="ECO:0007669"/>
    <property type="project" value="TreeGrafter"/>
</dbReference>
<name>A0A9Q0ELV4_9TELE</name>
<reference evidence="4" key="1">
    <citation type="submission" date="2022-07" db="EMBL/GenBank/DDBJ databases">
        <title>Chromosome-level genome of Muraenolepis orangiensis.</title>
        <authorList>
            <person name="Kim J."/>
        </authorList>
    </citation>
    <scope>NUCLEOTIDE SEQUENCE</scope>
    <source>
        <strain evidence="4">KU_S4_2022</strain>
        <tissue evidence="4">Muscle</tissue>
    </source>
</reference>
<organism evidence="4 5">
    <name type="scientific">Muraenolepis orangiensis</name>
    <name type="common">Patagonian moray cod</name>
    <dbReference type="NCBI Taxonomy" id="630683"/>
    <lineage>
        <taxon>Eukaryota</taxon>
        <taxon>Metazoa</taxon>
        <taxon>Chordata</taxon>
        <taxon>Craniata</taxon>
        <taxon>Vertebrata</taxon>
        <taxon>Euteleostomi</taxon>
        <taxon>Actinopterygii</taxon>
        <taxon>Neopterygii</taxon>
        <taxon>Teleostei</taxon>
        <taxon>Neoteleostei</taxon>
        <taxon>Acanthomorphata</taxon>
        <taxon>Zeiogadaria</taxon>
        <taxon>Gadariae</taxon>
        <taxon>Gadiformes</taxon>
        <taxon>Muraenolepidoidei</taxon>
        <taxon>Muraenolepididae</taxon>
        <taxon>Muraenolepis</taxon>
    </lineage>
</organism>
<dbReference type="Proteomes" id="UP001148018">
    <property type="component" value="Unassembled WGS sequence"/>
</dbReference>
<dbReference type="InterPro" id="IPR013787">
    <property type="entry name" value="S100_Ca-bd_sub"/>
</dbReference>
<feature type="domain" description="EF-hand" evidence="3">
    <location>
        <begin position="44"/>
        <end position="79"/>
    </location>
</feature>
<keyword evidence="1" id="KW-0479">Metal-binding</keyword>
<evidence type="ECO:0000256" key="1">
    <source>
        <dbReference type="ARBA" id="ARBA00022723"/>
    </source>
</evidence>
<dbReference type="Pfam" id="PF01023">
    <property type="entry name" value="S_100"/>
    <property type="match status" value="1"/>
</dbReference>
<dbReference type="GO" id="GO:0046914">
    <property type="term" value="F:transition metal ion binding"/>
    <property type="evidence" value="ECO:0007669"/>
    <property type="project" value="InterPro"/>
</dbReference>
<evidence type="ECO:0000313" key="4">
    <source>
        <dbReference type="EMBL" id="KAJ3608783.1"/>
    </source>
</evidence>
<dbReference type="InterPro" id="IPR034325">
    <property type="entry name" value="S-100_dom"/>
</dbReference>
<dbReference type="InterPro" id="IPR002048">
    <property type="entry name" value="EF_hand_dom"/>
</dbReference>
<protein>
    <recommendedName>
        <fullName evidence="3">EF-hand domain-containing protein</fullName>
    </recommendedName>
</protein>
<sequence length="85" mass="9218">MEAAINVLVSQFKRHAGNDGAATTLSREEFHSLVKTDLPTLNSADPAVIDRLMSSLDENNDGELTFNEFWQLIGSLAGKQAGLTQ</sequence>
<dbReference type="GO" id="GO:0048306">
    <property type="term" value="F:calcium-dependent protein binding"/>
    <property type="evidence" value="ECO:0007669"/>
    <property type="project" value="TreeGrafter"/>
</dbReference>
<dbReference type="PROSITE" id="PS00018">
    <property type="entry name" value="EF_HAND_1"/>
    <property type="match status" value="1"/>
</dbReference>
<dbReference type="SMART" id="SM00054">
    <property type="entry name" value="EFh"/>
    <property type="match status" value="1"/>
</dbReference>
<dbReference type="SMART" id="SM01394">
    <property type="entry name" value="S_100"/>
    <property type="match status" value="1"/>
</dbReference>
<comment type="caution">
    <text evidence="4">The sequence shown here is derived from an EMBL/GenBank/DDBJ whole genome shotgun (WGS) entry which is preliminary data.</text>
</comment>
<dbReference type="EMBL" id="JANIIK010000039">
    <property type="protein sequence ID" value="KAJ3608783.1"/>
    <property type="molecule type" value="Genomic_DNA"/>
</dbReference>